<dbReference type="PROSITE" id="PS50006">
    <property type="entry name" value="FHA_DOMAIN"/>
    <property type="match status" value="1"/>
</dbReference>
<accession>A0A9P4MK23</accession>
<dbReference type="InterPro" id="IPR010730">
    <property type="entry name" value="HET"/>
</dbReference>
<feature type="domain" description="FHA" evidence="2">
    <location>
        <begin position="65"/>
        <end position="129"/>
    </location>
</feature>
<keyword evidence="1" id="KW-0812">Transmembrane</keyword>
<proteinExistence type="predicted"/>
<gene>
    <name evidence="3" type="ORF">K461DRAFT_151199</name>
</gene>
<feature type="transmembrane region" description="Helical" evidence="1">
    <location>
        <begin position="800"/>
        <end position="829"/>
    </location>
</feature>
<evidence type="ECO:0000256" key="1">
    <source>
        <dbReference type="SAM" id="Phobius"/>
    </source>
</evidence>
<evidence type="ECO:0000313" key="3">
    <source>
        <dbReference type="EMBL" id="KAF2152684.1"/>
    </source>
</evidence>
<dbReference type="AlphaFoldDB" id="A0A9P4MK23"/>
<dbReference type="OrthoDB" id="2426273at2759"/>
<dbReference type="SMART" id="SM00240">
    <property type="entry name" value="FHA"/>
    <property type="match status" value="1"/>
</dbReference>
<evidence type="ECO:0000259" key="2">
    <source>
        <dbReference type="PROSITE" id="PS50006"/>
    </source>
</evidence>
<dbReference type="EMBL" id="ML996086">
    <property type="protein sequence ID" value="KAF2152684.1"/>
    <property type="molecule type" value="Genomic_DNA"/>
</dbReference>
<dbReference type="PANTHER" id="PTHR39596">
    <property type="match status" value="1"/>
</dbReference>
<comment type="caution">
    <text evidence="3">The sequence shown here is derived from an EMBL/GenBank/DDBJ whole genome shotgun (WGS) entry which is preliminary data.</text>
</comment>
<dbReference type="Pfam" id="PF06985">
    <property type="entry name" value="HET"/>
    <property type="match status" value="1"/>
</dbReference>
<dbReference type="Pfam" id="PF00498">
    <property type="entry name" value="FHA"/>
    <property type="match status" value="1"/>
</dbReference>
<dbReference type="InterPro" id="IPR008984">
    <property type="entry name" value="SMAD_FHA_dom_sf"/>
</dbReference>
<dbReference type="Gene3D" id="2.60.200.20">
    <property type="match status" value="1"/>
</dbReference>
<keyword evidence="1" id="KW-0472">Membrane</keyword>
<organism evidence="3 4">
    <name type="scientific">Myriangium duriaei CBS 260.36</name>
    <dbReference type="NCBI Taxonomy" id="1168546"/>
    <lineage>
        <taxon>Eukaryota</taxon>
        <taxon>Fungi</taxon>
        <taxon>Dikarya</taxon>
        <taxon>Ascomycota</taxon>
        <taxon>Pezizomycotina</taxon>
        <taxon>Dothideomycetes</taxon>
        <taxon>Dothideomycetidae</taxon>
        <taxon>Myriangiales</taxon>
        <taxon>Myriangiaceae</taxon>
        <taxon>Myriangium</taxon>
    </lineage>
</organism>
<dbReference type="Proteomes" id="UP000799439">
    <property type="component" value="Unassembled WGS sequence"/>
</dbReference>
<evidence type="ECO:0000313" key="4">
    <source>
        <dbReference type="Proteomes" id="UP000799439"/>
    </source>
</evidence>
<keyword evidence="1" id="KW-1133">Transmembrane helix</keyword>
<dbReference type="PANTHER" id="PTHR39596:SF2">
    <property type="entry name" value="HET DOMAIN PROTEIN (AFU_ORTHOLOGUE AFUA_1G17550)-RELATED"/>
    <property type="match status" value="1"/>
</dbReference>
<reference evidence="3" key="1">
    <citation type="journal article" date="2020" name="Stud. Mycol.">
        <title>101 Dothideomycetes genomes: a test case for predicting lifestyles and emergence of pathogens.</title>
        <authorList>
            <person name="Haridas S."/>
            <person name="Albert R."/>
            <person name="Binder M."/>
            <person name="Bloem J."/>
            <person name="Labutti K."/>
            <person name="Salamov A."/>
            <person name="Andreopoulos B."/>
            <person name="Baker S."/>
            <person name="Barry K."/>
            <person name="Bills G."/>
            <person name="Bluhm B."/>
            <person name="Cannon C."/>
            <person name="Castanera R."/>
            <person name="Culley D."/>
            <person name="Daum C."/>
            <person name="Ezra D."/>
            <person name="Gonzalez J."/>
            <person name="Henrissat B."/>
            <person name="Kuo A."/>
            <person name="Liang C."/>
            <person name="Lipzen A."/>
            <person name="Lutzoni F."/>
            <person name="Magnuson J."/>
            <person name="Mondo S."/>
            <person name="Nolan M."/>
            <person name="Ohm R."/>
            <person name="Pangilinan J."/>
            <person name="Park H.-J."/>
            <person name="Ramirez L."/>
            <person name="Alfaro M."/>
            <person name="Sun H."/>
            <person name="Tritt A."/>
            <person name="Yoshinaga Y."/>
            <person name="Zwiers L.-H."/>
            <person name="Turgeon B."/>
            <person name="Goodwin S."/>
            <person name="Spatafora J."/>
            <person name="Crous P."/>
            <person name="Grigoriev I."/>
        </authorList>
    </citation>
    <scope>NUCLEOTIDE SEQUENCE</scope>
    <source>
        <strain evidence="3">CBS 260.36</strain>
    </source>
</reference>
<protein>
    <recommendedName>
        <fullName evidence="2">FHA domain-containing protein</fullName>
    </recommendedName>
</protein>
<dbReference type="SUPFAM" id="SSF49879">
    <property type="entry name" value="SMAD/FHA domain"/>
    <property type="match status" value="1"/>
</dbReference>
<sequence length="839" mass="96266">MGDQRRASRASGDRFATPSKTFLSEDGVDMFHAPTIRMIPYHDDAHPSITFQETKCTLHGDPATIHVGRRPTSDVQAAPLENDSSSVMRIGFDTEAVSPQHCVLWCPGNQWFIKDLNSRFGTFLNGPRISEPGMEGHPYPIEHGAIIQLGVTFNDDDGHEHRCVMIRIKYDHGWQGVSWNFVKGASERMLSNGWCLHQMRYLLTSLRSDAFVYISKMKRSPLRNEDHTSCVHQARCIAYDVKSDSYSPRHITEECSCAEVAVPHDQLARIISRKGGVPLVAIEDAPNGSLKLRLERRKRKTYYTAISHVWADGLGNPHRNAVPQCQLRSIRESLRKVREHRIYDNGETIDTGLAFWFDTLCIPVGKSNEHLKFKSINRMDSIYAEAREILVLDRGLMAATSANIEPCLAHIITSTWMTRSWTYQEGLLARECFFQFADQMHMLRAKEDDFGIWRSESGAEVFREHNLLRTGLKNFVRKDFFFANKKSEAGPHVRFALAWNALCGRSTSRESDKILILATVMGLERAHLHRESRADERLKRVILSMGYIPLCLLFNKASRLKPLCHHANRWVPADISREFIVMGLPFLEVRKNCLRFRYTKQAPQEAAYDPHTEQHDSQHQYLMNFWTDRVIPSSSRHFLVSIAGGRVFQVTLDTNNEDQIDTTQFTYTCLLVEGLGSQASMKKVKRGAILYGTNPIQRGPGRMTLFYHCPADVEEKRVDVFRTTANNMVYSFQTAADDFCIDILYGPLPANDKLVAIHDPAYHFAHPSWYNWFCIAVIVCLGVAVITLWIVWGVEHYQKVWLVVPIFLVGFAFIQLLFRVRGVYIWWILRRNRKVRDRV</sequence>
<feature type="transmembrane region" description="Helical" evidence="1">
    <location>
        <begin position="769"/>
        <end position="794"/>
    </location>
</feature>
<keyword evidence="4" id="KW-1185">Reference proteome</keyword>
<name>A0A9P4MK23_9PEZI</name>
<dbReference type="InterPro" id="IPR000253">
    <property type="entry name" value="FHA_dom"/>
</dbReference>